<name>A0A975IWH7_9CAUL</name>
<organism evidence="1 2">
    <name type="scientific">Phenylobacterium montanum</name>
    <dbReference type="NCBI Taxonomy" id="2823693"/>
    <lineage>
        <taxon>Bacteria</taxon>
        <taxon>Pseudomonadati</taxon>
        <taxon>Pseudomonadota</taxon>
        <taxon>Alphaproteobacteria</taxon>
        <taxon>Caulobacterales</taxon>
        <taxon>Caulobacteraceae</taxon>
        <taxon>Phenylobacterium</taxon>
    </lineage>
</organism>
<sequence>MFHSNTELLIEYWRARRIGPMAPARASVDPSEFTPLLPQIFIVGRRGFGDYGFRLAGAFLADLHGRDLREENILNLWEPEDRHPLQMALETVRRRVEPLVVDADAWPEYGLPVRIELMMAPLTGLSGDVDRMIGLYQPLSPTAVLMNRKVQSLSIRNILSGGLGEPLPHLRLAAVNGRRIA</sequence>
<gene>
    <name evidence="1" type="ORF">KCG34_08475</name>
</gene>
<keyword evidence="2" id="KW-1185">Reference proteome</keyword>
<dbReference type="Proteomes" id="UP000676409">
    <property type="component" value="Chromosome"/>
</dbReference>
<dbReference type="Pfam" id="PF07310">
    <property type="entry name" value="PAS_5"/>
    <property type="match status" value="1"/>
</dbReference>
<evidence type="ECO:0000313" key="1">
    <source>
        <dbReference type="EMBL" id="QUD89883.1"/>
    </source>
</evidence>
<dbReference type="PIRSF" id="PIRSF031878">
    <property type="entry name" value="UCP031878"/>
    <property type="match status" value="1"/>
</dbReference>
<dbReference type="AlphaFoldDB" id="A0A975IWH7"/>
<reference evidence="1" key="1">
    <citation type="submission" date="2021-04" db="EMBL/GenBank/DDBJ databases">
        <title>The complete genome sequence of Caulobacter sp. S6.</title>
        <authorList>
            <person name="Tang Y."/>
            <person name="Ouyang W."/>
            <person name="Liu Q."/>
            <person name="Huang B."/>
            <person name="Guo Z."/>
            <person name="Lei P."/>
        </authorList>
    </citation>
    <scope>NUCLEOTIDE SEQUENCE</scope>
    <source>
        <strain evidence="1">S6</strain>
    </source>
</reference>
<evidence type="ECO:0000313" key="2">
    <source>
        <dbReference type="Proteomes" id="UP000676409"/>
    </source>
</evidence>
<dbReference type="EMBL" id="CP073078">
    <property type="protein sequence ID" value="QUD89883.1"/>
    <property type="molecule type" value="Genomic_DNA"/>
</dbReference>
<protein>
    <submittedName>
        <fullName evidence="1">PAS domain-containing protein</fullName>
    </submittedName>
</protein>
<dbReference type="KEGG" id="caul:KCG34_08475"/>
<dbReference type="InterPro" id="IPR009922">
    <property type="entry name" value="DUF1457"/>
</dbReference>
<accession>A0A975IWH7</accession>
<proteinExistence type="predicted"/>